<keyword evidence="3" id="KW-1003">Cell membrane</keyword>
<dbReference type="STRING" id="1168289.GCA_000259075_02846"/>
<dbReference type="PANTHER" id="PTHR30558:SF3">
    <property type="entry name" value="BIOPOLYMER TRANSPORT PROTEIN EXBD-RELATED"/>
    <property type="match status" value="1"/>
</dbReference>
<dbReference type="Proteomes" id="UP000252733">
    <property type="component" value="Unassembled WGS sequence"/>
</dbReference>
<evidence type="ECO:0000256" key="4">
    <source>
        <dbReference type="ARBA" id="ARBA00022692"/>
    </source>
</evidence>
<evidence type="ECO:0000256" key="6">
    <source>
        <dbReference type="ARBA" id="ARBA00023136"/>
    </source>
</evidence>
<dbReference type="RefSeq" id="WP_106153875.1">
    <property type="nucleotide sequence ID" value="NZ_PVTS01000013.1"/>
</dbReference>
<protein>
    <submittedName>
        <fullName evidence="10">Biopolymer transport protein ExbD</fullName>
    </submittedName>
</protein>
<feature type="transmembrane region" description="Helical" evidence="9">
    <location>
        <begin position="12"/>
        <end position="31"/>
    </location>
</feature>
<feature type="region of interest" description="Disordered" evidence="8">
    <location>
        <begin position="172"/>
        <end position="191"/>
    </location>
</feature>
<keyword evidence="11" id="KW-1185">Reference proteome</keyword>
<keyword evidence="4 7" id="KW-0812">Transmembrane</keyword>
<evidence type="ECO:0000256" key="2">
    <source>
        <dbReference type="ARBA" id="ARBA00005811"/>
    </source>
</evidence>
<evidence type="ECO:0000313" key="11">
    <source>
        <dbReference type="Proteomes" id="UP000252733"/>
    </source>
</evidence>
<accession>A0A2T0XDM0</accession>
<evidence type="ECO:0000256" key="3">
    <source>
        <dbReference type="ARBA" id="ARBA00022475"/>
    </source>
</evidence>
<keyword evidence="7" id="KW-0653">Protein transport</keyword>
<dbReference type="GO" id="GO:0005886">
    <property type="term" value="C:plasma membrane"/>
    <property type="evidence" value="ECO:0007669"/>
    <property type="project" value="UniProtKB-SubCell"/>
</dbReference>
<reference evidence="10 11" key="1">
    <citation type="submission" date="2018-07" db="EMBL/GenBank/DDBJ databases">
        <title>Freshwater and sediment microbial communities from various areas in North America, analyzing microbe dynamics in response to fracking.</title>
        <authorList>
            <person name="Lamendella R."/>
        </authorList>
    </citation>
    <scope>NUCLEOTIDE SEQUENCE [LARGE SCALE GENOMIC DNA]</scope>
    <source>
        <strain evidence="10 11">160A</strain>
    </source>
</reference>
<evidence type="ECO:0000256" key="8">
    <source>
        <dbReference type="SAM" id="MobiDB-lite"/>
    </source>
</evidence>
<dbReference type="EMBL" id="QPIZ01000014">
    <property type="protein sequence ID" value="RCW32691.1"/>
    <property type="molecule type" value="Genomic_DNA"/>
</dbReference>
<dbReference type="AlphaFoldDB" id="A0A2T0XDM0"/>
<evidence type="ECO:0000256" key="1">
    <source>
        <dbReference type="ARBA" id="ARBA00004162"/>
    </source>
</evidence>
<dbReference type="GO" id="GO:0015031">
    <property type="term" value="P:protein transport"/>
    <property type="evidence" value="ECO:0007669"/>
    <property type="project" value="UniProtKB-KW"/>
</dbReference>
<gene>
    <name evidence="10" type="ORF">DFO77_11417</name>
</gene>
<keyword evidence="6 9" id="KW-0472">Membrane</keyword>
<keyword evidence="5 9" id="KW-1133">Transmembrane helix</keyword>
<comment type="subcellular location">
    <subcellularLocation>
        <location evidence="1">Cell membrane</location>
        <topology evidence="1">Single-pass membrane protein</topology>
    </subcellularLocation>
    <subcellularLocation>
        <location evidence="7">Cell membrane</location>
        <topology evidence="7">Single-pass type II membrane protein</topology>
    </subcellularLocation>
</comment>
<evidence type="ECO:0000256" key="5">
    <source>
        <dbReference type="ARBA" id="ARBA00022989"/>
    </source>
</evidence>
<evidence type="ECO:0000256" key="7">
    <source>
        <dbReference type="RuleBase" id="RU003879"/>
    </source>
</evidence>
<dbReference type="InterPro" id="IPR003400">
    <property type="entry name" value="ExbD"/>
</dbReference>
<evidence type="ECO:0000313" key="10">
    <source>
        <dbReference type="EMBL" id="RCW32691.1"/>
    </source>
</evidence>
<comment type="caution">
    <text evidence="10">The sequence shown here is derived from an EMBL/GenBank/DDBJ whole genome shotgun (WGS) entry which is preliminary data.</text>
</comment>
<evidence type="ECO:0000256" key="9">
    <source>
        <dbReference type="SAM" id="Phobius"/>
    </source>
</evidence>
<proteinExistence type="inferred from homology"/>
<sequence length="191" mass="21813">MGKRDVQEVNAGSMADIAFLLLIFFLVTTTMDTDSGLSRMLPPPVPEDQETPPPIKDRNVFEVLINSQNRLLVENEPMELRELRDAAKEFIQNPLDEEGLPEKEEKQIEYFGIYPVSKGVISLQNDRGTQYQMYLSVQNELAAAYNELRNELSQSKFGKKFDELEEDKQDAIRDIYPQKISEAEPKNIGGK</sequence>
<keyword evidence="7" id="KW-0813">Transport</keyword>
<comment type="similarity">
    <text evidence="2 7">Belongs to the ExbD/TolR family.</text>
</comment>
<organism evidence="10 11">
    <name type="scientific">Marinilabilia salmonicolor</name>
    <dbReference type="NCBI Taxonomy" id="989"/>
    <lineage>
        <taxon>Bacteria</taxon>
        <taxon>Pseudomonadati</taxon>
        <taxon>Bacteroidota</taxon>
        <taxon>Bacteroidia</taxon>
        <taxon>Marinilabiliales</taxon>
        <taxon>Marinilabiliaceae</taxon>
        <taxon>Marinilabilia</taxon>
    </lineage>
</organism>
<dbReference type="OrthoDB" id="9801500at2"/>
<dbReference type="Pfam" id="PF02472">
    <property type="entry name" value="ExbD"/>
    <property type="match status" value="1"/>
</dbReference>
<name>A0A2T0XDM0_9BACT</name>
<dbReference type="PANTHER" id="PTHR30558">
    <property type="entry name" value="EXBD MEMBRANE COMPONENT OF PMF-DRIVEN MACROMOLECULE IMPORT SYSTEM"/>
    <property type="match status" value="1"/>
</dbReference>
<dbReference type="GO" id="GO:0022857">
    <property type="term" value="F:transmembrane transporter activity"/>
    <property type="evidence" value="ECO:0007669"/>
    <property type="project" value="InterPro"/>
</dbReference>